<dbReference type="STRING" id="1230905.A0A1G4KJF8"/>
<evidence type="ECO:0000256" key="9">
    <source>
        <dbReference type="ARBA" id="ARBA00041561"/>
    </source>
</evidence>
<keyword evidence="3" id="KW-0496">Mitochondrion</keyword>
<evidence type="ECO:0000256" key="6">
    <source>
        <dbReference type="ARBA" id="ARBA00037513"/>
    </source>
</evidence>
<dbReference type="CDD" id="cd02869">
    <property type="entry name" value="PseudoU_synth_RluA_like"/>
    <property type="match status" value="1"/>
</dbReference>
<evidence type="ECO:0000256" key="5">
    <source>
        <dbReference type="ARBA" id="ARBA00036927"/>
    </source>
</evidence>
<feature type="domain" description="Pseudouridine synthase RsuA/RluA-like" evidence="12">
    <location>
        <begin position="15"/>
        <end position="157"/>
    </location>
</feature>
<evidence type="ECO:0000313" key="14">
    <source>
        <dbReference type="Proteomes" id="UP000191024"/>
    </source>
</evidence>
<protein>
    <recommendedName>
        <fullName evidence="8">21S rRNA pseudouridine(2819) synthase</fullName>
        <ecNumber evidence="7">5.4.99.43</ecNumber>
    </recommendedName>
    <alternativeName>
        <fullName evidence="10">Pseudouridine synthase 5</fullName>
    </alternativeName>
    <alternativeName>
        <fullName evidence="9">Pseudouridylate synthase PUS5</fullName>
    </alternativeName>
    <alternativeName>
        <fullName evidence="11">Uracil hydrolyase PUS5</fullName>
    </alternativeName>
</protein>
<keyword evidence="4" id="KW-0413">Isomerase</keyword>
<dbReference type="GO" id="GO:0005739">
    <property type="term" value="C:mitochondrion"/>
    <property type="evidence" value="ECO:0007669"/>
    <property type="project" value="UniProtKB-SubCell"/>
</dbReference>
<evidence type="ECO:0000256" key="7">
    <source>
        <dbReference type="ARBA" id="ARBA00038947"/>
    </source>
</evidence>
<dbReference type="GO" id="GO:0003723">
    <property type="term" value="F:RNA binding"/>
    <property type="evidence" value="ECO:0007669"/>
    <property type="project" value="InterPro"/>
</dbReference>
<dbReference type="InterPro" id="IPR006145">
    <property type="entry name" value="PsdUridine_synth_RsuA/RluA"/>
</dbReference>
<dbReference type="OrthoDB" id="428658at2759"/>
<dbReference type="InterPro" id="IPR050188">
    <property type="entry name" value="RluA_PseudoU_synthase"/>
</dbReference>
<reference evidence="14" key="1">
    <citation type="submission" date="2016-03" db="EMBL/GenBank/DDBJ databases">
        <authorList>
            <person name="Devillers H."/>
        </authorList>
    </citation>
    <scope>NUCLEOTIDE SEQUENCE [LARGE SCALE GENOMIC DNA]</scope>
</reference>
<dbReference type="EC" id="5.4.99.43" evidence="7"/>
<dbReference type="SUPFAM" id="SSF55120">
    <property type="entry name" value="Pseudouridine synthase"/>
    <property type="match status" value="1"/>
</dbReference>
<evidence type="ECO:0000256" key="8">
    <source>
        <dbReference type="ARBA" id="ARBA00040626"/>
    </source>
</evidence>
<evidence type="ECO:0000259" key="12">
    <source>
        <dbReference type="Pfam" id="PF00849"/>
    </source>
</evidence>
<dbReference type="GO" id="GO:0000455">
    <property type="term" value="P:enzyme-directed rRNA pseudouridine synthesis"/>
    <property type="evidence" value="ECO:0007669"/>
    <property type="project" value="TreeGrafter"/>
</dbReference>
<dbReference type="InterPro" id="IPR020103">
    <property type="entry name" value="PsdUridine_synth_cat_dom_sf"/>
</dbReference>
<name>A0A1G4KJF8_9SACH</name>
<dbReference type="PANTHER" id="PTHR21600">
    <property type="entry name" value="MITOCHONDRIAL RNA PSEUDOURIDINE SYNTHASE"/>
    <property type="match status" value="1"/>
</dbReference>
<comment type="similarity">
    <text evidence="2">Belongs to the pseudouridine synthase RluA family.</text>
</comment>
<sequence length="239" mass="26529">MYAIPKAPILFVGKHYVVVNKLPGVFSQCPDLRSWRSHRMNQPPILLDIVRSENPDLSTAELRTVHRLDSQVTGGLLLAKTKSAAQNFSKNLREGGNTGFGLVRRYVALVEGDLTPLPMCGTLRFGGMVTKYAKVLSNCIVLQLETGKKHQIRRQLALGLGHPILNDCKYGARKILSAKRQIALHSGFLQTRVGSHVKTHLIPVPSSHRHLWNDRVDKNGTFNAKILHVLSSTTLFESA</sequence>
<evidence type="ECO:0000256" key="11">
    <source>
        <dbReference type="ARBA" id="ARBA00042700"/>
    </source>
</evidence>
<dbReference type="Gene3D" id="3.30.2350.10">
    <property type="entry name" value="Pseudouridine synthase"/>
    <property type="match status" value="2"/>
</dbReference>
<dbReference type="Proteomes" id="UP000191024">
    <property type="component" value="Chromosome H"/>
</dbReference>
<organism evidence="13 14">
    <name type="scientific">Lachancea mirantina</name>
    <dbReference type="NCBI Taxonomy" id="1230905"/>
    <lineage>
        <taxon>Eukaryota</taxon>
        <taxon>Fungi</taxon>
        <taxon>Dikarya</taxon>
        <taxon>Ascomycota</taxon>
        <taxon>Saccharomycotina</taxon>
        <taxon>Saccharomycetes</taxon>
        <taxon>Saccharomycetales</taxon>
        <taxon>Saccharomycetaceae</taxon>
        <taxon>Lachancea</taxon>
    </lineage>
</organism>
<comment type="subcellular location">
    <subcellularLocation>
        <location evidence="1">Mitochondrion</location>
    </subcellularLocation>
</comment>
<dbReference type="GO" id="GO:0160143">
    <property type="term" value="F:21S rRNA pseudouridine(2819) synthase activity"/>
    <property type="evidence" value="ECO:0007669"/>
    <property type="project" value="UniProtKB-EC"/>
</dbReference>
<dbReference type="PROSITE" id="PS01129">
    <property type="entry name" value="PSI_RLU"/>
    <property type="match status" value="1"/>
</dbReference>
<dbReference type="EMBL" id="LT598468">
    <property type="protein sequence ID" value="SCV04695.1"/>
    <property type="molecule type" value="Genomic_DNA"/>
</dbReference>
<comment type="catalytic activity">
    <reaction evidence="5">
        <text>uridine(2819) in 21S rRNA = pseudouridine(2819) in 21S rRNA</text>
        <dbReference type="Rhea" id="RHEA:42556"/>
        <dbReference type="Rhea" id="RHEA-COMP:10113"/>
        <dbReference type="Rhea" id="RHEA-COMP:10114"/>
        <dbReference type="ChEBI" id="CHEBI:65314"/>
        <dbReference type="ChEBI" id="CHEBI:65315"/>
        <dbReference type="EC" id="5.4.99.43"/>
    </reaction>
</comment>
<evidence type="ECO:0000313" key="13">
    <source>
        <dbReference type="EMBL" id="SCV04695.1"/>
    </source>
</evidence>
<proteinExistence type="inferred from homology"/>
<evidence type="ECO:0000256" key="2">
    <source>
        <dbReference type="ARBA" id="ARBA00010876"/>
    </source>
</evidence>
<comment type="function">
    <text evidence="6">Pseudouridylate synthase responsible for the pseudouridine-2819 formation in mitochondrial 21S rRNA. May modulate the efficiency or the fidelity of the mitochondrial translation machinery.</text>
</comment>
<evidence type="ECO:0000256" key="10">
    <source>
        <dbReference type="ARBA" id="ARBA00041978"/>
    </source>
</evidence>
<keyword evidence="14" id="KW-1185">Reference proteome</keyword>
<evidence type="ECO:0000256" key="1">
    <source>
        <dbReference type="ARBA" id="ARBA00004173"/>
    </source>
</evidence>
<evidence type="ECO:0000256" key="4">
    <source>
        <dbReference type="ARBA" id="ARBA00023235"/>
    </source>
</evidence>
<gene>
    <name evidence="13" type="ORF">LAMI_0H18338G</name>
</gene>
<dbReference type="Pfam" id="PF00849">
    <property type="entry name" value="PseudoU_synth_2"/>
    <property type="match status" value="1"/>
</dbReference>
<dbReference type="AlphaFoldDB" id="A0A1G4KJF8"/>
<evidence type="ECO:0000256" key="3">
    <source>
        <dbReference type="ARBA" id="ARBA00023128"/>
    </source>
</evidence>
<accession>A0A1G4KJF8</accession>
<dbReference type="PANTHER" id="PTHR21600:SF81">
    <property type="entry name" value="21S RRNA PSEUDOURIDINE(2819) SYNTHASE"/>
    <property type="match status" value="1"/>
</dbReference>
<dbReference type="InterPro" id="IPR006224">
    <property type="entry name" value="PsdUridine_synth_RluA-like_CS"/>
</dbReference>